<dbReference type="PANTHER" id="PTHR44688">
    <property type="entry name" value="DNA-BINDING TRANSCRIPTIONAL ACTIVATOR DEVR_DOSR"/>
    <property type="match status" value="1"/>
</dbReference>
<evidence type="ECO:0000256" key="2">
    <source>
        <dbReference type="ARBA" id="ARBA00023125"/>
    </source>
</evidence>
<keyword evidence="2" id="KW-0238">DNA-binding</keyword>
<dbReference type="InterPro" id="IPR035965">
    <property type="entry name" value="PAS-like_dom_sf"/>
</dbReference>
<proteinExistence type="predicted"/>
<dbReference type="PROSITE" id="PS50043">
    <property type="entry name" value="HTH_LUXR_2"/>
    <property type="match status" value="1"/>
</dbReference>
<sequence length="253" mass="26334">MVMLAAPIESVVSLPLQVAVLDPGGIIRETNAGWRRMAAEAGLPPDGGLGRDFLNLCAPEQAAGLSAVIAGRSDLFTAVAPWHMPARTRWVLTVGLPLSAAAPRRISVLRLDLSGLLPPELGSRMVRASHCPTALPVDTRDAIVHAVEQTIARMLTRPAAEPATVAAAAPRAGDGDAHDVMAGLPRRQRQVLALLGKGMNNAQIAGALGISMNTAKLHVSAVLRRLGLGNRMQAVALGARLTQDHGEAALAAE</sequence>
<evidence type="ECO:0000313" key="5">
    <source>
        <dbReference type="EMBL" id="MFD2181040.1"/>
    </source>
</evidence>
<reference evidence="6" key="1">
    <citation type="journal article" date="2019" name="Int. J. Syst. Evol. Microbiol.">
        <title>The Global Catalogue of Microorganisms (GCM) 10K type strain sequencing project: providing services to taxonomists for standard genome sequencing and annotation.</title>
        <authorList>
            <consortium name="The Broad Institute Genomics Platform"/>
            <consortium name="The Broad Institute Genome Sequencing Center for Infectious Disease"/>
            <person name="Wu L."/>
            <person name="Ma J."/>
        </authorList>
    </citation>
    <scope>NUCLEOTIDE SEQUENCE [LARGE SCALE GENOMIC DNA]</scope>
    <source>
        <strain evidence="6">CGMCC 1.6774</strain>
    </source>
</reference>
<dbReference type="InterPro" id="IPR036388">
    <property type="entry name" value="WH-like_DNA-bd_sf"/>
</dbReference>
<dbReference type="EMBL" id="JBHUIW010000002">
    <property type="protein sequence ID" value="MFD2181040.1"/>
    <property type="molecule type" value="Genomic_DNA"/>
</dbReference>
<keyword evidence="1" id="KW-0805">Transcription regulation</keyword>
<feature type="domain" description="HTH luxR-type" evidence="4">
    <location>
        <begin position="177"/>
        <end position="242"/>
    </location>
</feature>
<evidence type="ECO:0000256" key="1">
    <source>
        <dbReference type="ARBA" id="ARBA00023015"/>
    </source>
</evidence>
<dbReference type="CDD" id="cd06170">
    <property type="entry name" value="LuxR_C_like"/>
    <property type="match status" value="1"/>
</dbReference>
<keyword evidence="3" id="KW-0804">Transcription</keyword>
<dbReference type="SUPFAM" id="SSF55785">
    <property type="entry name" value="PYP-like sensor domain (PAS domain)"/>
    <property type="match status" value="1"/>
</dbReference>
<dbReference type="InterPro" id="IPR016032">
    <property type="entry name" value="Sig_transdc_resp-reg_C-effctor"/>
</dbReference>
<name>A0ABW5AFN8_9BRAD</name>
<dbReference type="Pfam" id="PF00196">
    <property type="entry name" value="GerE"/>
    <property type="match status" value="1"/>
</dbReference>
<dbReference type="SMART" id="SM00421">
    <property type="entry name" value="HTH_LUXR"/>
    <property type="match status" value="1"/>
</dbReference>
<evidence type="ECO:0000259" key="4">
    <source>
        <dbReference type="PROSITE" id="PS50043"/>
    </source>
</evidence>
<dbReference type="Gene3D" id="1.10.10.10">
    <property type="entry name" value="Winged helix-like DNA-binding domain superfamily/Winged helix DNA-binding domain"/>
    <property type="match status" value="1"/>
</dbReference>
<dbReference type="Proteomes" id="UP001597314">
    <property type="component" value="Unassembled WGS sequence"/>
</dbReference>
<gene>
    <name evidence="5" type="ORF">ACFSOX_02650</name>
</gene>
<evidence type="ECO:0000313" key="6">
    <source>
        <dbReference type="Proteomes" id="UP001597314"/>
    </source>
</evidence>
<keyword evidence="6" id="KW-1185">Reference proteome</keyword>
<comment type="caution">
    <text evidence="5">The sequence shown here is derived from an EMBL/GenBank/DDBJ whole genome shotgun (WGS) entry which is preliminary data.</text>
</comment>
<dbReference type="PRINTS" id="PR00038">
    <property type="entry name" value="HTHLUXR"/>
</dbReference>
<accession>A0ABW5AFN8</accession>
<dbReference type="RefSeq" id="WP_378476237.1">
    <property type="nucleotide sequence ID" value="NZ_JBHUIW010000002.1"/>
</dbReference>
<protein>
    <submittedName>
        <fullName evidence="5">LuxR C-terminal-related transcriptional regulator</fullName>
    </submittedName>
</protein>
<dbReference type="InterPro" id="IPR000792">
    <property type="entry name" value="Tscrpt_reg_LuxR_C"/>
</dbReference>
<evidence type="ECO:0000256" key="3">
    <source>
        <dbReference type="ARBA" id="ARBA00023163"/>
    </source>
</evidence>
<organism evidence="5 6">
    <name type="scientific">Rhodoplanes azumiensis</name>
    <dbReference type="NCBI Taxonomy" id="1897628"/>
    <lineage>
        <taxon>Bacteria</taxon>
        <taxon>Pseudomonadati</taxon>
        <taxon>Pseudomonadota</taxon>
        <taxon>Alphaproteobacteria</taxon>
        <taxon>Hyphomicrobiales</taxon>
        <taxon>Nitrobacteraceae</taxon>
        <taxon>Rhodoplanes</taxon>
    </lineage>
</organism>
<dbReference type="SUPFAM" id="SSF46894">
    <property type="entry name" value="C-terminal effector domain of the bipartite response regulators"/>
    <property type="match status" value="1"/>
</dbReference>
<dbReference type="PANTHER" id="PTHR44688:SF16">
    <property type="entry name" value="DNA-BINDING TRANSCRIPTIONAL ACTIVATOR DEVR_DOSR"/>
    <property type="match status" value="1"/>
</dbReference>